<proteinExistence type="predicted"/>
<sequence length="389" mass="44879">MAGLALGYVYKEILGGGDTWSYHEITLNVLQETTQSPHDYIRFIFQNQVGDSLEIFREDSNSFFFVKLLSFLYLLTDNSYWWSSVYLSLFSFWGCWYLFLRIEERFQDFRIPAFIAFLFFPSIVFWTSGVSKDSLVMGAMCFLFGFTVQLINAQGVKEKLYYGLLFALASWLFWKVKFFLAVPAIVFLLAYLLVEFLANRFEVLNSLLRKAMLWVGMMVLGAVGAYFLQSDFTPDDLGFHVMLNYSKISAKTSPDLPQIVFPHLNASFTSILWHAPQAVVQMLVRPFIWESAPLFYKLIAVENLVILFIILMALVEIIKNRKMKPLPAFWWVLLCFFLTGAVLVALPTPNFGSLNRYRAPLLAIFLAIALAQGPWQRWWHRLTKGSKSA</sequence>
<feature type="transmembrane region" description="Helical" evidence="1">
    <location>
        <begin position="159"/>
        <end position="174"/>
    </location>
</feature>
<evidence type="ECO:0000256" key="1">
    <source>
        <dbReference type="SAM" id="Phobius"/>
    </source>
</evidence>
<accession>A0ABP8FJF1</accession>
<name>A0ABP8FJF1_9BACT</name>
<evidence type="ECO:0008006" key="4">
    <source>
        <dbReference type="Google" id="ProtNLM"/>
    </source>
</evidence>
<feature type="transmembrane region" description="Helical" evidence="1">
    <location>
        <begin position="80"/>
        <end position="99"/>
    </location>
</feature>
<feature type="transmembrane region" description="Helical" evidence="1">
    <location>
        <begin position="135"/>
        <end position="152"/>
    </location>
</feature>
<keyword evidence="1" id="KW-1133">Transmembrane helix</keyword>
<protein>
    <recommendedName>
        <fullName evidence="4">Glycosyltransferase RgtA/B/C/D-like domain-containing protein</fullName>
    </recommendedName>
</protein>
<keyword evidence="3" id="KW-1185">Reference proteome</keyword>
<reference evidence="3" key="1">
    <citation type="journal article" date="2019" name="Int. J. Syst. Evol. Microbiol.">
        <title>The Global Catalogue of Microorganisms (GCM) 10K type strain sequencing project: providing services to taxonomists for standard genome sequencing and annotation.</title>
        <authorList>
            <consortium name="The Broad Institute Genomics Platform"/>
            <consortium name="The Broad Institute Genome Sequencing Center for Infectious Disease"/>
            <person name="Wu L."/>
            <person name="Ma J."/>
        </authorList>
    </citation>
    <scope>NUCLEOTIDE SEQUENCE [LARGE SCALE GENOMIC DNA]</scope>
    <source>
        <strain evidence="3">JCM 17917</strain>
    </source>
</reference>
<feature type="transmembrane region" description="Helical" evidence="1">
    <location>
        <begin position="211"/>
        <end position="228"/>
    </location>
</feature>
<comment type="caution">
    <text evidence="2">The sequence shown here is derived from an EMBL/GenBank/DDBJ whole genome shotgun (WGS) entry which is preliminary data.</text>
</comment>
<organism evidence="2 3">
    <name type="scientific">Nibribacter koreensis</name>
    <dbReference type="NCBI Taxonomy" id="1084519"/>
    <lineage>
        <taxon>Bacteria</taxon>
        <taxon>Pseudomonadati</taxon>
        <taxon>Bacteroidota</taxon>
        <taxon>Cytophagia</taxon>
        <taxon>Cytophagales</taxon>
        <taxon>Hymenobacteraceae</taxon>
        <taxon>Nibribacter</taxon>
    </lineage>
</organism>
<dbReference type="Proteomes" id="UP001501844">
    <property type="component" value="Unassembled WGS sequence"/>
</dbReference>
<evidence type="ECO:0000313" key="2">
    <source>
        <dbReference type="EMBL" id="GAA4304931.1"/>
    </source>
</evidence>
<gene>
    <name evidence="2" type="ORF">GCM10023183_18620</name>
</gene>
<feature type="transmembrane region" description="Helical" evidence="1">
    <location>
        <begin position="180"/>
        <end position="199"/>
    </location>
</feature>
<keyword evidence="1" id="KW-0472">Membrane</keyword>
<feature type="transmembrane region" description="Helical" evidence="1">
    <location>
        <begin position="357"/>
        <end position="375"/>
    </location>
</feature>
<feature type="transmembrane region" description="Helical" evidence="1">
    <location>
        <begin position="111"/>
        <end position="129"/>
    </location>
</feature>
<keyword evidence="1" id="KW-0812">Transmembrane</keyword>
<dbReference type="EMBL" id="BAABGX010000002">
    <property type="protein sequence ID" value="GAA4304931.1"/>
    <property type="molecule type" value="Genomic_DNA"/>
</dbReference>
<feature type="transmembrane region" description="Helical" evidence="1">
    <location>
        <begin position="327"/>
        <end position="345"/>
    </location>
</feature>
<evidence type="ECO:0000313" key="3">
    <source>
        <dbReference type="Proteomes" id="UP001501844"/>
    </source>
</evidence>
<feature type="transmembrane region" description="Helical" evidence="1">
    <location>
        <begin position="294"/>
        <end position="315"/>
    </location>
</feature>